<evidence type="ECO:0000256" key="3">
    <source>
        <dbReference type="ARBA" id="ARBA00022630"/>
    </source>
</evidence>
<dbReference type="Gene3D" id="3.50.50.60">
    <property type="entry name" value="FAD/NAD(P)-binding domain"/>
    <property type="match status" value="2"/>
</dbReference>
<keyword evidence="3" id="KW-0285">Flavoprotein</keyword>
<accession>A0ABX1TWQ6</accession>
<comment type="caution">
    <text evidence="8">The sequence shown here is derived from an EMBL/GenBank/DDBJ whole genome shotgun (WGS) entry which is preliminary data.</text>
</comment>
<dbReference type="Pfam" id="PF00732">
    <property type="entry name" value="GMC_oxred_N"/>
    <property type="match status" value="1"/>
</dbReference>
<sequence length="539" mass="59373">MRGASAMNPTDQTWDVVIVGTGMGGATLGYALAKAGLSVLFCERGRSYPGSGAKNSLCGDYPETFADDPWHDQVEFKDILRRGGRHDEEILDRSDRRSKPFIPFIGSGIGGSSALYGMALERFFPADFVPRRNHPGAYGTDLPESWPISYQDLEPYYARAEALYRVRGEADPLRNEAPGQLLTPSPMPGGQQELFDFLAGRGLHPYRLHMACEYVATCQLCQGYLCKQGCKNDSARICLEPALTQYGATLLDECQIVSLQASDTRVTGVNCIRKGRQFSVQGKMVVLAAGALHTPAILLASKSSQWPLGLANTSGFVGRCMMRHYVDLYVMKRNRSDGNADKTIAFNDFYQMGDEKLGSVQSFGQLPPAALLAENLCSDIRNGPAPWLLGPFNLLKPLVTAFLHRLSERGVVLASLMEDLPYYENHVSLEEGQLAFQYRIRPYDKERIKAMRALLRNTLGPRRPMLIKQAENNERIAHVCGTCRMGTDKADSVLDPDCRAHDIDNLYIVDASFFPSSGGSNPALTIAANALRVAERILA</sequence>
<feature type="domain" description="Glucose-methanol-choline oxidoreductase N-terminal" evidence="6">
    <location>
        <begin position="213"/>
        <end position="302"/>
    </location>
</feature>
<dbReference type="SUPFAM" id="SSF51905">
    <property type="entry name" value="FAD/NAD(P)-binding domain"/>
    <property type="match status" value="1"/>
</dbReference>
<evidence type="ECO:0000259" key="7">
    <source>
        <dbReference type="Pfam" id="PF05199"/>
    </source>
</evidence>
<dbReference type="EMBL" id="SPMY01000016">
    <property type="protein sequence ID" value="NMQ27262.1"/>
    <property type="molecule type" value="Genomic_DNA"/>
</dbReference>
<keyword evidence="4" id="KW-0274">FAD</keyword>
<evidence type="ECO:0000313" key="9">
    <source>
        <dbReference type="Proteomes" id="UP000749010"/>
    </source>
</evidence>
<dbReference type="InterPro" id="IPR007867">
    <property type="entry name" value="GMC_OxRtase_C"/>
</dbReference>
<evidence type="ECO:0000256" key="4">
    <source>
        <dbReference type="ARBA" id="ARBA00022827"/>
    </source>
</evidence>
<evidence type="ECO:0000256" key="5">
    <source>
        <dbReference type="ARBA" id="ARBA00023002"/>
    </source>
</evidence>
<evidence type="ECO:0000256" key="2">
    <source>
        <dbReference type="ARBA" id="ARBA00010790"/>
    </source>
</evidence>
<gene>
    <name evidence="8" type="ORF">E4Q23_05530</name>
</gene>
<dbReference type="PANTHER" id="PTHR42784">
    <property type="entry name" value="PYRANOSE 2-OXIDASE"/>
    <property type="match status" value="1"/>
</dbReference>
<name>A0ABX1TWQ6_9PROT</name>
<reference evidence="8 9" key="1">
    <citation type="submission" date="2019-03" db="EMBL/GenBank/DDBJ databases">
        <title>Metabolic reconstructions from genomes of highly enriched 'Candidatus Accumulibacter' and 'Candidatus Competibacter' bioreactor populations.</title>
        <authorList>
            <person name="Annavajhala M.K."/>
            <person name="Welles L."/>
            <person name="Abbas B."/>
            <person name="Sorokin D."/>
            <person name="Park H."/>
            <person name="Van Loosdrecht M."/>
            <person name="Chandran K."/>
        </authorList>
    </citation>
    <scope>NUCLEOTIDE SEQUENCE [LARGE SCALE GENOMIC DNA]</scope>
    <source>
        <strain evidence="8 9">SBR_S</strain>
    </source>
</reference>
<organism evidence="8 9">
    <name type="scientific">Candidatus Accumulibacter phosphatis</name>
    <dbReference type="NCBI Taxonomy" id="327160"/>
    <lineage>
        <taxon>Bacteria</taxon>
        <taxon>Pseudomonadati</taxon>
        <taxon>Pseudomonadota</taxon>
        <taxon>Betaproteobacteria</taxon>
        <taxon>Candidatus Accumulibacter</taxon>
    </lineage>
</organism>
<dbReference type="Pfam" id="PF05199">
    <property type="entry name" value="GMC_oxred_C"/>
    <property type="match status" value="1"/>
</dbReference>
<dbReference type="InterPro" id="IPR051473">
    <property type="entry name" value="P2Ox-like"/>
</dbReference>
<evidence type="ECO:0000259" key="6">
    <source>
        <dbReference type="Pfam" id="PF00732"/>
    </source>
</evidence>
<keyword evidence="9" id="KW-1185">Reference proteome</keyword>
<dbReference type="Proteomes" id="UP000749010">
    <property type="component" value="Unassembled WGS sequence"/>
</dbReference>
<dbReference type="PRINTS" id="PR00420">
    <property type="entry name" value="RNGMNOXGNASE"/>
</dbReference>
<comment type="similarity">
    <text evidence="2">Belongs to the GMC oxidoreductase family.</text>
</comment>
<evidence type="ECO:0000256" key="1">
    <source>
        <dbReference type="ARBA" id="ARBA00001974"/>
    </source>
</evidence>
<dbReference type="InterPro" id="IPR036188">
    <property type="entry name" value="FAD/NAD-bd_sf"/>
</dbReference>
<feature type="domain" description="Glucose-methanol-choline oxidoreductase C-terminal" evidence="7">
    <location>
        <begin position="435"/>
        <end position="530"/>
    </location>
</feature>
<protein>
    <submittedName>
        <fullName evidence="8">GMC family oxidoreductase</fullName>
    </submittedName>
</protein>
<comment type="cofactor">
    <cofactor evidence="1">
        <name>FAD</name>
        <dbReference type="ChEBI" id="CHEBI:57692"/>
    </cofactor>
</comment>
<dbReference type="PANTHER" id="PTHR42784:SF1">
    <property type="entry name" value="PYRANOSE 2-OXIDASE"/>
    <property type="match status" value="1"/>
</dbReference>
<proteinExistence type="inferred from homology"/>
<evidence type="ECO:0000313" key="8">
    <source>
        <dbReference type="EMBL" id="NMQ27262.1"/>
    </source>
</evidence>
<keyword evidence="5" id="KW-0560">Oxidoreductase</keyword>
<dbReference type="InterPro" id="IPR000172">
    <property type="entry name" value="GMC_OxRdtase_N"/>
</dbReference>